<gene>
    <name evidence="2" type="ORF">SacxiDRAFT_2588</name>
</gene>
<dbReference type="AlphaFoldDB" id="I0V3V5"/>
<accession>I0V3V5</accession>
<evidence type="ECO:0000313" key="3">
    <source>
        <dbReference type="Proteomes" id="UP000004691"/>
    </source>
</evidence>
<feature type="region of interest" description="Disordered" evidence="1">
    <location>
        <begin position="1"/>
        <end position="20"/>
    </location>
</feature>
<organism evidence="2 3">
    <name type="scientific">Saccharomonospora xinjiangensis XJ-54</name>
    <dbReference type="NCBI Taxonomy" id="882086"/>
    <lineage>
        <taxon>Bacteria</taxon>
        <taxon>Bacillati</taxon>
        <taxon>Actinomycetota</taxon>
        <taxon>Actinomycetes</taxon>
        <taxon>Pseudonocardiales</taxon>
        <taxon>Pseudonocardiaceae</taxon>
        <taxon>Saccharomonospora</taxon>
    </lineage>
</organism>
<keyword evidence="3" id="KW-1185">Reference proteome</keyword>
<protein>
    <submittedName>
        <fullName evidence="2">Uncharacterized protein</fullName>
    </submittedName>
</protein>
<dbReference type="Proteomes" id="UP000004691">
    <property type="component" value="Unassembled WGS sequence"/>
</dbReference>
<name>I0V3V5_9PSEU</name>
<feature type="compositionally biased region" description="Low complexity" evidence="1">
    <location>
        <begin position="1"/>
        <end position="13"/>
    </location>
</feature>
<dbReference type="HOGENOM" id="CLU_1244583_0_0_11"/>
<reference evidence="2 3" key="1">
    <citation type="submission" date="2012-01" db="EMBL/GenBank/DDBJ databases">
        <title>Improved High-Quality Draft sequence of Saccharomonospora xinjiangensis XJ-54.</title>
        <authorList>
            <consortium name="US DOE Joint Genome Institute"/>
            <person name="Lucas S."/>
            <person name="Han J."/>
            <person name="Lapidus A."/>
            <person name="Cheng J.-F."/>
            <person name="Goodwin L."/>
            <person name="Pitluck S."/>
            <person name="Peters L."/>
            <person name="Mikhailova N."/>
            <person name="Teshima H."/>
            <person name="Detter J.C."/>
            <person name="Han C."/>
            <person name="Tapia R."/>
            <person name="Land M."/>
            <person name="Hauser L."/>
            <person name="Kyrpides N."/>
            <person name="Ivanova N."/>
            <person name="Pagani I."/>
            <person name="Brambilla E.-M."/>
            <person name="Klenk H.-P."/>
            <person name="Woyke T."/>
        </authorList>
    </citation>
    <scope>NUCLEOTIDE SEQUENCE [LARGE SCALE GENOMIC DNA]</scope>
    <source>
        <strain evidence="2 3">XJ-54</strain>
    </source>
</reference>
<dbReference type="EMBL" id="JH636049">
    <property type="protein sequence ID" value="EID54808.1"/>
    <property type="molecule type" value="Genomic_DNA"/>
</dbReference>
<evidence type="ECO:0000313" key="2">
    <source>
        <dbReference type="EMBL" id="EID54808.1"/>
    </source>
</evidence>
<proteinExistence type="predicted"/>
<dbReference type="eggNOG" id="ENOG5032305">
    <property type="taxonomic scope" value="Bacteria"/>
</dbReference>
<sequence>MTETRTTTVRPFTGEGEPAPGLRITQSVSANCLPSALSPENELARRCFTKETSVAMDPCFVPERPVVEQRDPDNEAAGAFGMTTVALCVSGPGSSDVTKVYVLEDLGAGARVATQADPHWGLELADGTRCVKALGVPETRNSQPLSYGCDDGGFLYGFPDSAREVWTIQHRAGGSDELTLTEVRTAWR</sequence>
<evidence type="ECO:0000256" key="1">
    <source>
        <dbReference type="SAM" id="MobiDB-lite"/>
    </source>
</evidence>